<keyword evidence="2" id="KW-1185">Reference proteome</keyword>
<proteinExistence type="predicted"/>
<sequence>MENQSSNLSILMFPWLAHGHISPFLELARKLAQRNFTIYLCSTPATLISSVKKKLSDGENFSEKIKLIELHLPVLPDLPPHYHTTNGLPPHLMPTLKKAFNMAGPNFCEILKTLKPDLLIYDSLQPWAPKAALDINIPAVDFITSSSVMTAFMFHAYENPGMKFPYNKIFYRNYEAVFARELQEDLKKHRNVEKIAVLEGMEQSCGVILIKGFSELDGKYRDYLSNLCGKKVVAVGPLVQEPTQIDEIENSDIIKWLNKKEKRSTVFVSFGSEYFLSKEDRQEIAYGLEKSRVNFIWVIRFPKGKSLKLEEALPEGFLKRVGDRGMVLEGWAPQAKILSHSSIGGFVSHCGWSSILESLKYGVPIIATPMHLDQPINARLVGEIGAGLEVLKTHDGRISHKKLTATIRQMMNGESGEIVRKQAKNLSLKIEEKGEEEIDRVVEELVQLCLRNKNNKIGRLH</sequence>
<reference evidence="2" key="1">
    <citation type="journal article" date="2023" name="Nat. Plants">
        <title>Single-cell RNA sequencing provides a high-resolution roadmap for understanding the multicellular compartmentation of specialized metabolism.</title>
        <authorList>
            <person name="Sun S."/>
            <person name="Shen X."/>
            <person name="Li Y."/>
            <person name="Li Y."/>
            <person name="Wang S."/>
            <person name="Li R."/>
            <person name="Zhang H."/>
            <person name="Shen G."/>
            <person name="Guo B."/>
            <person name="Wei J."/>
            <person name="Xu J."/>
            <person name="St-Pierre B."/>
            <person name="Chen S."/>
            <person name="Sun C."/>
        </authorList>
    </citation>
    <scope>NUCLEOTIDE SEQUENCE [LARGE SCALE GENOMIC DNA]</scope>
</reference>
<gene>
    <name evidence="1" type="ORF">M9H77_36749</name>
</gene>
<accession>A0ACB9ZUI8</accession>
<evidence type="ECO:0000313" key="2">
    <source>
        <dbReference type="Proteomes" id="UP001060085"/>
    </source>
</evidence>
<dbReference type="EMBL" id="CM044708">
    <property type="protein sequence ID" value="KAI5650744.1"/>
    <property type="molecule type" value="Genomic_DNA"/>
</dbReference>
<protein>
    <submittedName>
        <fullName evidence="1">Uncharacterized protein</fullName>
    </submittedName>
</protein>
<organism evidence="1 2">
    <name type="scientific">Catharanthus roseus</name>
    <name type="common">Madagascar periwinkle</name>
    <name type="synonym">Vinca rosea</name>
    <dbReference type="NCBI Taxonomy" id="4058"/>
    <lineage>
        <taxon>Eukaryota</taxon>
        <taxon>Viridiplantae</taxon>
        <taxon>Streptophyta</taxon>
        <taxon>Embryophyta</taxon>
        <taxon>Tracheophyta</taxon>
        <taxon>Spermatophyta</taxon>
        <taxon>Magnoliopsida</taxon>
        <taxon>eudicotyledons</taxon>
        <taxon>Gunneridae</taxon>
        <taxon>Pentapetalae</taxon>
        <taxon>asterids</taxon>
        <taxon>lamiids</taxon>
        <taxon>Gentianales</taxon>
        <taxon>Apocynaceae</taxon>
        <taxon>Rauvolfioideae</taxon>
        <taxon>Vinceae</taxon>
        <taxon>Catharanthinae</taxon>
        <taxon>Catharanthus</taxon>
    </lineage>
</organism>
<name>A0ACB9ZUI8_CATRO</name>
<comment type="caution">
    <text evidence="1">The sequence shown here is derived from an EMBL/GenBank/DDBJ whole genome shotgun (WGS) entry which is preliminary data.</text>
</comment>
<evidence type="ECO:0000313" key="1">
    <source>
        <dbReference type="EMBL" id="KAI5650744.1"/>
    </source>
</evidence>
<dbReference type="Proteomes" id="UP001060085">
    <property type="component" value="Linkage Group LG08"/>
</dbReference>